<dbReference type="RefSeq" id="WP_090632099.1">
    <property type="nucleotide sequence ID" value="NZ_FOQO01000015.1"/>
</dbReference>
<organism evidence="1 2">
    <name type="scientific">Parapedobacter indicus</name>
    <dbReference type="NCBI Taxonomy" id="1477437"/>
    <lineage>
        <taxon>Bacteria</taxon>
        <taxon>Pseudomonadati</taxon>
        <taxon>Bacteroidota</taxon>
        <taxon>Sphingobacteriia</taxon>
        <taxon>Sphingobacteriales</taxon>
        <taxon>Sphingobacteriaceae</taxon>
        <taxon>Parapedobacter</taxon>
    </lineage>
</organism>
<name>A0A1I3V2M8_9SPHI</name>
<dbReference type="STRING" id="1477437.SAMN05444682_115125"/>
<evidence type="ECO:0000313" key="1">
    <source>
        <dbReference type="EMBL" id="SFJ88391.1"/>
    </source>
</evidence>
<protein>
    <recommendedName>
        <fullName evidence="3">DUF551 domain-containing protein</fullName>
    </recommendedName>
</protein>
<keyword evidence="2" id="KW-1185">Reference proteome</keyword>
<reference evidence="1 2" key="1">
    <citation type="submission" date="2016-10" db="EMBL/GenBank/DDBJ databases">
        <authorList>
            <person name="de Groot N.N."/>
        </authorList>
    </citation>
    <scope>NUCLEOTIDE SEQUENCE [LARGE SCALE GENOMIC DNA]</scope>
    <source>
        <strain evidence="1 2">RK1</strain>
    </source>
</reference>
<dbReference type="Proteomes" id="UP000198670">
    <property type="component" value="Unassembled WGS sequence"/>
</dbReference>
<evidence type="ECO:0008006" key="3">
    <source>
        <dbReference type="Google" id="ProtNLM"/>
    </source>
</evidence>
<dbReference type="AlphaFoldDB" id="A0A1I3V2M8"/>
<accession>A0A1I3V2M8</accession>
<dbReference type="EMBL" id="FOQO01000015">
    <property type="protein sequence ID" value="SFJ88391.1"/>
    <property type="molecule type" value="Genomic_DNA"/>
</dbReference>
<sequence length="132" mass="15367">MNNQEAKEKAIREAYGDLWETVKSDVNTTGWCTLFIMYVHDDNTDIDVVRDHIRHDPIKWRPKSLRGINSNNGWNRIDGLDSLPRGNCIYTVLGKSGNIEEWSFTGGDNCIAIWLEYFTHWRPLVELPKPIY</sequence>
<evidence type="ECO:0000313" key="2">
    <source>
        <dbReference type="Proteomes" id="UP000198670"/>
    </source>
</evidence>
<gene>
    <name evidence="1" type="ORF">SAMN05444682_115125</name>
</gene>
<proteinExistence type="predicted"/>
<dbReference type="OrthoDB" id="799784at2"/>